<evidence type="ECO:0000256" key="4">
    <source>
        <dbReference type="ARBA" id="ARBA00023002"/>
    </source>
</evidence>
<dbReference type="SUPFAM" id="SSF51905">
    <property type="entry name" value="FAD/NAD(P)-binding domain"/>
    <property type="match status" value="1"/>
</dbReference>
<feature type="domain" description="FAD-binding" evidence="6">
    <location>
        <begin position="413"/>
        <end position="447"/>
    </location>
</feature>
<keyword evidence="4" id="KW-0560">Oxidoreductase</keyword>
<evidence type="ECO:0000313" key="8">
    <source>
        <dbReference type="EMBL" id="KAF7377670.1"/>
    </source>
</evidence>
<evidence type="ECO:0000259" key="6">
    <source>
        <dbReference type="Pfam" id="PF01494"/>
    </source>
</evidence>
<dbReference type="PRINTS" id="PR00420">
    <property type="entry name" value="RNGMNOXGNASE"/>
</dbReference>
<feature type="domain" description="Phenol hydroxylase-like C-terminal dimerisation" evidence="7">
    <location>
        <begin position="489"/>
        <end position="660"/>
    </location>
</feature>
<dbReference type="GO" id="GO:0016709">
    <property type="term" value="F:oxidoreductase activity, acting on paired donors, with incorporation or reduction of molecular oxygen, NAD(P)H as one donor, and incorporation of one atom of oxygen"/>
    <property type="evidence" value="ECO:0007669"/>
    <property type="project" value="UniProtKB-ARBA"/>
</dbReference>
<protein>
    <recommendedName>
        <fullName evidence="10">Phenol 2-monooxygenase</fullName>
    </recommendedName>
</protein>
<evidence type="ECO:0000256" key="3">
    <source>
        <dbReference type="ARBA" id="ARBA00022827"/>
    </source>
</evidence>
<dbReference type="Gene3D" id="3.40.30.20">
    <property type="match status" value="1"/>
</dbReference>
<evidence type="ECO:0008006" key="10">
    <source>
        <dbReference type="Google" id="ProtNLM"/>
    </source>
</evidence>
<gene>
    <name evidence="8" type="ORF">MSAN_00189900</name>
</gene>
<dbReference type="SUPFAM" id="SSF54373">
    <property type="entry name" value="FAD-linked reductases, C-terminal domain"/>
    <property type="match status" value="1"/>
</dbReference>
<evidence type="ECO:0000256" key="2">
    <source>
        <dbReference type="ARBA" id="ARBA00022630"/>
    </source>
</evidence>
<keyword evidence="2" id="KW-0285">Flavoprotein</keyword>
<dbReference type="GO" id="GO:0071949">
    <property type="term" value="F:FAD binding"/>
    <property type="evidence" value="ECO:0007669"/>
    <property type="project" value="InterPro"/>
</dbReference>
<dbReference type="InterPro" id="IPR036188">
    <property type="entry name" value="FAD/NAD-bd_sf"/>
</dbReference>
<dbReference type="PANTHER" id="PTHR43004:SF20">
    <property type="entry name" value="2-MONOOXYGENASE, PUTATIVE (AFU_ORTHOLOGUE AFUA_1G13660)-RELATED"/>
    <property type="match status" value="1"/>
</dbReference>
<dbReference type="Proteomes" id="UP000623467">
    <property type="component" value="Unassembled WGS sequence"/>
</dbReference>
<dbReference type="OrthoDB" id="1716816at2759"/>
<evidence type="ECO:0000259" key="7">
    <source>
        <dbReference type="Pfam" id="PF07976"/>
    </source>
</evidence>
<feature type="domain" description="FAD-binding" evidence="6">
    <location>
        <begin position="222"/>
        <end position="360"/>
    </location>
</feature>
<evidence type="ECO:0000256" key="5">
    <source>
        <dbReference type="SAM" id="MobiDB-lite"/>
    </source>
</evidence>
<feature type="domain" description="FAD-binding" evidence="6">
    <location>
        <begin position="26"/>
        <end position="151"/>
    </location>
</feature>
<accession>A0A8H6ZES8</accession>
<dbReference type="SUPFAM" id="SSF52833">
    <property type="entry name" value="Thioredoxin-like"/>
    <property type="match status" value="1"/>
</dbReference>
<dbReference type="EMBL" id="JACAZH010000001">
    <property type="protein sequence ID" value="KAF7377670.1"/>
    <property type="molecule type" value="Genomic_DNA"/>
</dbReference>
<feature type="compositionally biased region" description="Low complexity" evidence="5">
    <location>
        <begin position="9"/>
        <end position="20"/>
    </location>
</feature>
<dbReference type="InterPro" id="IPR012941">
    <property type="entry name" value="Phe_hydrox_C_dim_dom"/>
</dbReference>
<dbReference type="Pfam" id="PF01494">
    <property type="entry name" value="FAD_binding_3"/>
    <property type="match status" value="3"/>
</dbReference>
<dbReference type="Gene3D" id="3.50.50.60">
    <property type="entry name" value="FAD/NAD(P)-binding domain"/>
    <property type="match status" value="2"/>
</dbReference>
<dbReference type="CDD" id="cd02979">
    <property type="entry name" value="PHOX_C"/>
    <property type="match status" value="1"/>
</dbReference>
<sequence>MRGPGCRHPPSSSSSSMPTSLVRETEVDVLVVGAGPAGIMCANALAKAGVNVRIIDQRPSKVAAGQADGIQPRTIEVFQSYGLAERLLREGNQMHIAAFYNPSQHGGIELTDRVPDVTAPTARYPFEVTLHQGAIESIFLDSMREMGVEVSRPVVPTHLDIDTTKLDDPNAYAARVSGVKTSRTFGKRDNHGGCAREICRRDRRYTANRCYSISTLKIQYQGAHSWVRKTLNIAMEGSQTDYVWGVVDMVPRTDFPDVRHKTAVHSENGSCMIIPREGDMIRLYIQLEGKDAVDATSGRIDKKRTGPHQLLEVARKSLYPYVFETPEAFHWWTIYIIGQRVASRFSVDERVFIAGDACHTFAFLLLPNSFYQHSLSQSFPQSRSRNERQHERCSQSRQAFLPMLSRQLTFCTAAWKLVYVLRGWAGLSLLKTYEFERRKYAQDLIDFDVKFSGLFSGKPRTTMNENGVSHEDFLKAFQTFGGFTSGIGIRYGESPIVRYGNQSCAHSIVVGQRMPPQLFIRAADGRPVELQDLLPSNTLFKLLVFTGDTVTAALGHLAANLQEIVDKFATNVELISILSPAKQPDFCFMDLPGALRPHWTKVLSDEKDLRGTEGGNAYAAYGIDPHAGALVCVRPDGYVGIVVPLEEASNIASYFTSFMV</sequence>
<dbReference type="InterPro" id="IPR050641">
    <property type="entry name" value="RIFMO-like"/>
</dbReference>
<comment type="similarity">
    <text evidence="1">Belongs to the PheA/TfdB FAD monooxygenase family.</text>
</comment>
<dbReference type="Pfam" id="PF07976">
    <property type="entry name" value="Phe_hydrox_dim"/>
    <property type="match status" value="1"/>
</dbReference>
<dbReference type="AlphaFoldDB" id="A0A8H6ZES8"/>
<name>A0A8H6ZES8_9AGAR</name>
<dbReference type="PANTHER" id="PTHR43004">
    <property type="entry name" value="TRK SYSTEM POTASSIUM UPTAKE PROTEIN"/>
    <property type="match status" value="1"/>
</dbReference>
<comment type="caution">
    <text evidence="8">The sequence shown here is derived from an EMBL/GenBank/DDBJ whole genome shotgun (WGS) entry which is preliminary data.</text>
</comment>
<evidence type="ECO:0000256" key="1">
    <source>
        <dbReference type="ARBA" id="ARBA00007801"/>
    </source>
</evidence>
<feature type="region of interest" description="Disordered" evidence="5">
    <location>
        <begin position="1"/>
        <end position="21"/>
    </location>
</feature>
<keyword evidence="9" id="KW-1185">Reference proteome</keyword>
<proteinExistence type="inferred from homology"/>
<evidence type="ECO:0000313" key="9">
    <source>
        <dbReference type="Proteomes" id="UP000623467"/>
    </source>
</evidence>
<keyword evidence="3" id="KW-0274">FAD</keyword>
<dbReference type="InterPro" id="IPR002938">
    <property type="entry name" value="FAD-bd"/>
</dbReference>
<dbReference type="InterPro" id="IPR038220">
    <property type="entry name" value="PHOX_C_sf"/>
</dbReference>
<reference evidence="8" key="1">
    <citation type="submission" date="2020-05" db="EMBL/GenBank/DDBJ databases">
        <title>Mycena genomes resolve the evolution of fungal bioluminescence.</title>
        <authorList>
            <person name="Tsai I.J."/>
        </authorList>
    </citation>
    <scope>NUCLEOTIDE SEQUENCE</scope>
    <source>
        <strain evidence="8">160909Yilan</strain>
    </source>
</reference>
<dbReference type="Gene3D" id="3.30.9.10">
    <property type="entry name" value="D-Amino Acid Oxidase, subunit A, domain 2"/>
    <property type="match status" value="1"/>
</dbReference>
<dbReference type="InterPro" id="IPR036249">
    <property type="entry name" value="Thioredoxin-like_sf"/>
</dbReference>
<organism evidence="8 9">
    <name type="scientific">Mycena sanguinolenta</name>
    <dbReference type="NCBI Taxonomy" id="230812"/>
    <lineage>
        <taxon>Eukaryota</taxon>
        <taxon>Fungi</taxon>
        <taxon>Dikarya</taxon>
        <taxon>Basidiomycota</taxon>
        <taxon>Agaricomycotina</taxon>
        <taxon>Agaricomycetes</taxon>
        <taxon>Agaricomycetidae</taxon>
        <taxon>Agaricales</taxon>
        <taxon>Marasmiineae</taxon>
        <taxon>Mycenaceae</taxon>
        <taxon>Mycena</taxon>
    </lineage>
</organism>